<evidence type="ECO:0000313" key="3">
    <source>
        <dbReference type="EMBL" id="KOM28236.1"/>
    </source>
</evidence>
<dbReference type="AlphaFoldDB" id="A0A0L9TCW2"/>
<feature type="domain" description="PB1-like" evidence="2">
    <location>
        <begin position="1"/>
        <end position="51"/>
    </location>
</feature>
<dbReference type="Pfam" id="PF26130">
    <property type="entry name" value="PB1-like"/>
    <property type="match status" value="1"/>
</dbReference>
<gene>
    <name evidence="3" type="ORF">LR48_Vigan511s005900</name>
</gene>
<proteinExistence type="predicted"/>
<accession>A0A0L9TCW2</accession>
<organism evidence="3 4">
    <name type="scientific">Phaseolus angularis</name>
    <name type="common">Azuki bean</name>
    <name type="synonym">Vigna angularis</name>
    <dbReference type="NCBI Taxonomy" id="3914"/>
    <lineage>
        <taxon>Eukaryota</taxon>
        <taxon>Viridiplantae</taxon>
        <taxon>Streptophyta</taxon>
        <taxon>Embryophyta</taxon>
        <taxon>Tracheophyta</taxon>
        <taxon>Spermatophyta</taxon>
        <taxon>Magnoliopsida</taxon>
        <taxon>eudicotyledons</taxon>
        <taxon>Gunneridae</taxon>
        <taxon>Pentapetalae</taxon>
        <taxon>rosids</taxon>
        <taxon>fabids</taxon>
        <taxon>Fabales</taxon>
        <taxon>Fabaceae</taxon>
        <taxon>Papilionoideae</taxon>
        <taxon>50 kb inversion clade</taxon>
        <taxon>NPAAA clade</taxon>
        <taxon>indigoferoid/millettioid clade</taxon>
        <taxon>Phaseoleae</taxon>
        <taxon>Vigna</taxon>
    </lineage>
</organism>
<feature type="compositionally biased region" description="Polar residues" evidence="1">
    <location>
        <begin position="269"/>
        <end position="278"/>
    </location>
</feature>
<dbReference type="EMBL" id="KQ258419">
    <property type="protein sequence ID" value="KOM28236.1"/>
    <property type="molecule type" value="Genomic_DNA"/>
</dbReference>
<evidence type="ECO:0000256" key="1">
    <source>
        <dbReference type="SAM" id="MobiDB-lite"/>
    </source>
</evidence>
<dbReference type="InterPro" id="IPR058594">
    <property type="entry name" value="PB1-like_dom_pln"/>
</dbReference>
<protein>
    <recommendedName>
        <fullName evidence="2">PB1-like domain-containing protein</fullName>
    </recommendedName>
</protein>
<dbReference type="Gramene" id="KOM28236">
    <property type="protein sequence ID" value="KOM28236"/>
    <property type="gene ID" value="LR48_Vigan511s005900"/>
</dbReference>
<evidence type="ECO:0000313" key="4">
    <source>
        <dbReference type="Proteomes" id="UP000053144"/>
    </source>
</evidence>
<reference evidence="4" key="1">
    <citation type="journal article" date="2015" name="Proc. Natl. Acad. Sci. U.S.A.">
        <title>Genome sequencing of adzuki bean (Vigna angularis) provides insight into high starch and low fat accumulation and domestication.</title>
        <authorList>
            <person name="Yang K."/>
            <person name="Tian Z."/>
            <person name="Chen C."/>
            <person name="Luo L."/>
            <person name="Zhao B."/>
            <person name="Wang Z."/>
            <person name="Yu L."/>
            <person name="Li Y."/>
            <person name="Sun Y."/>
            <person name="Li W."/>
            <person name="Chen Y."/>
            <person name="Li Y."/>
            <person name="Zhang Y."/>
            <person name="Ai D."/>
            <person name="Zhao J."/>
            <person name="Shang C."/>
            <person name="Ma Y."/>
            <person name="Wu B."/>
            <person name="Wang M."/>
            <person name="Gao L."/>
            <person name="Sun D."/>
            <person name="Zhang P."/>
            <person name="Guo F."/>
            <person name="Wang W."/>
            <person name="Li Y."/>
            <person name="Wang J."/>
            <person name="Varshney R.K."/>
            <person name="Wang J."/>
            <person name="Ling H.Q."/>
            <person name="Wan P."/>
        </authorList>
    </citation>
    <scope>NUCLEOTIDE SEQUENCE</scope>
    <source>
        <strain evidence="4">cv. Jingnong 6</strain>
    </source>
</reference>
<feature type="region of interest" description="Disordered" evidence="1">
    <location>
        <begin position="255"/>
        <end position="286"/>
    </location>
</feature>
<dbReference type="Proteomes" id="UP000053144">
    <property type="component" value="Unassembled WGS sequence"/>
</dbReference>
<name>A0A0L9TCW2_PHAAN</name>
<sequence>MGYRNVKELWYLLGRGRVLEDCLEVLTDDKGVCHLVNIAMLNGEAHLYVIHMVCEPKYVHMLEYFTEPEIERECAEKQVEIEVGEPQIELHLEEEDVVVVDVEFEVVAEVEAEVEGDGFLAQGQAKPQAEVEANGEADIDVGVNVERQVEAELEAEAEVEAKVVGDGFEAHCQEEAQPEVEANGEGDMDVGVNLEGQANVEGHIEVEVKGDGVEAQGQADEYDVRSWNGSEEDGLTDHGDEVEFDIFEASNQVEIGGPRGLSESDWESDTLTSVVGSDNTDDDRDGEGFEWSTLHGVWRPKRGTRKGARAQGSRVFLAVGAQEVAEMCEGGFLCKIRTTLFMNGDTHSCKIGFLCKIRTTLFFVFSFNRRGWGLLILILSRTLGPNQRIGDLRDPGDNGGHLFLCDGVHHHRRYLEPAGQAPPKRKRRPPQTR</sequence>
<evidence type="ECO:0000259" key="2">
    <source>
        <dbReference type="Pfam" id="PF26130"/>
    </source>
</evidence>